<feature type="domain" description="Glycoside hydrolase family 31 TIM barrel" evidence="5">
    <location>
        <begin position="123"/>
        <end position="278"/>
    </location>
</feature>
<dbReference type="InterPro" id="IPR013780">
    <property type="entry name" value="Glyco_hydro_b"/>
</dbReference>
<dbReference type="PANTHER" id="PTHR43053:SF4">
    <property type="entry name" value="MYOGENESIS-REGULATING GLYCOSIDASE"/>
    <property type="match status" value="1"/>
</dbReference>
<evidence type="ECO:0000313" key="7">
    <source>
        <dbReference type="EMBL" id="GIP55616.1"/>
    </source>
</evidence>
<evidence type="ECO:0000259" key="5">
    <source>
        <dbReference type="Pfam" id="PF01055"/>
    </source>
</evidence>
<dbReference type="RefSeq" id="WP_213656500.1">
    <property type="nucleotide sequence ID" value="NZ_BOSL01000021.1"/>
</dbReference>
<accession>A0ABQ4MI09</accession>
<organism evidence="7 8">
    <name type="scientific">Paenibacillus vini</name>
    <dbReference type="NCBI Taxonomy" id="1476024"/>
    <lineage>
        <taxon>Bacteria</taxon>
        <taxon>Bacillati</taxon>
        <taxon>Bacillota</taxon>
        <taxon>Bacilli</taxon>
        <taxon>Bacillales</taxon>
        <taxon>Paenibacillaceae</taxon>
        <taxon>Paenibacillus</taxon>
    </lineage>
</organism>
<keyword evidence="8" id="KW-1185">Reference proteome</keyword>
<dbReference type="GO" id="GO:0016787">
    <property type="term" value="F:hydrolase activity"/>
    <property type="evidence" value="ECO:0007669"/>
    <property type="project" value="UniProtKB-KW"/>
</dbReference>
<evidence type="ECO:0000256" key="4">
    <source>
        <dbReference type="RuleBase" id="RU361185"/>
    </source>
</evidence>
<dbReference type="Gene3D" id="2.60.40.1180">
    <property type="entry name" value="Golgi alpha-mannosidase II"/>
    <property type="match status" value="1"/>
</dbReference>
<dbReference type="InterPro" id="IPR048395">
    <property type="entry name" value="Glyco_hydro_31_C"/>
</dbReference>
<evidence type="ECO:0000256" key="3">
    <source>
        <dbReference type="ARBA" id="ARBA00023295"/>
    </source>
</evidence>
<dbReference type="EMBL" id="BOSL01000021">
    <property type="protein sequence ID" value="GIP55616.1"/>
    <property type="molecule type" value="Genomic_DNA"/>
</dbReference>
<dbReference type="Pfam" id="PF01055">
    <property type="entry name" value="Glyco_hydro_31_2nd"/>
    <property type="match status" value="1"/>
</dbReference>
<evidence type="ECO:0000313" key="8">
    <source>
        <dbReference type="Proteomes" id="UP000679992"/>
    </source>
</evidence>
<evidence type="ECO:0000256" key="2">
    <source>
        <dbReference type="ARBA" id="ARBA00022801"/>
    </source>
</evidence>
<evidence type="ECO:0000256" key="1">
    <source>
        <dbReference type="ARBA" id="ARBA00007806"/>
    </source>
</evidence>
<dbReference type="Pfam" id="PF21365">
    <property type="entry name" value="Glyco_hydro_31_3rd"/>
    <property type="match status" value="1"/>
</dbReference>
<gene>
    <name evidence="7" type="ORF">J42TS3_46510</name>
</gene>
<protein>
    <submittedName>
        <fullName evidence="7">Glycoside hydrolase</fullName>
    </submittedName>
</protein>
<dbReference type="InterPro" id="IPR050985">
    <property type="entry name" value="Alpha-glycosidase_related"/>
</dbReference>
<dbReference type="SUPFAM" id="SSF51445">
    <property type="entry name" value="(Trans)glycosidases"/>
    <property type="match status" value="1"/>
</dbReference>
<dbReference type="PANTHER" id="PTHR43053">
    <property type="entry name" value="GLYCOSIDASE FAMILY 31"/>
    <property type="match status" value="1"/>
</dbReference>
<keyword evidence="3 4" id="KW-0326">Glycosidase</keyword>
<dbReference type="InterPro" id="IPR017853">
    <property type="entry name" value="GH"/>
</dbReference>
<proteinExistence type="inferred from homology"/>
<name>A0ABQ4MI09_9BACL</name>
<dbReference type="InterPro" id="IPR000322">
    <property type="entry name" value="Glyco_hydro_31_TIM"/>
</dbReference>
<evidence type="ECO:0000259" key="6">
    <source>
        <dbReference type="Pfam" id="PF21365"/>
    </source>
</evidence>
<dbReference type="SUPFAM" id="SSF51011">
    <property type="entry name" value="Glycosyl hydrolase domain"/>
    <property type="match status" value="1"/>
</dbReference>
<comment type="similarity">
    <text evidence="1 4">Belongs to the glycosyl hydrolase 31 family.</text>
</comment>
<sequence>MIIQMLENEYWYGGCVSDGTRMPVGPEDNLEIQLDPNPTPNQAMPLFVSSKGRYIWKDAGFPIHFDRGNIVVPDDVRCEGGFGTLRGAYLAAMERHFPFKPVNLSRALLDKPIFNSWIELTFHQNEKDLLHYANSIVQNGFEPGVLMIDDGWSEYYGDWSFHSGKFPDPAKFINKVHDMGFSVMLWVCPFITPDTVAYREARDKGLLIKTAEGKPYICEWWNGYSAVLDFSNPEAVAWFDRQLQALQEIGVDGFKFDAGDSIYYREGHLTFGNVTPNEQSRLWAEYGQKYALNEYRVTFRAGGYSLFQRLCDKEHGWGNKGIAALIPDSLLQGITGHPFSCPDMVGGGEYLNFQQLEDSGLDEELFCRHSEIACLMPAIQFSAAPWRVLSPDHLQIIHRHLALRSQYESQREDSFKAAVSSGEPMLRFMEYQFPGEGFERVTDQFMLGSHTLVAPIYEKGKASREVSIPRGRWLFEGNTIVSEGEVRVLTPQAGMPIVLELQKDPQK</sequence>
<keyword evidence="2 4" id="KW-0378">Hydrolase</keyword>
<feature type="domain" description="Glycosyl hydrolase family 31 C-terminal" evidence="6">
    <location>
        <begin position="422"/>
        <end position="476"/>
    </location>
</feature>
<dbReference type="CDD" id="cd06592">
    <property type="entry name" value="GH31_NET37"/>
    <property type="match status" value="1"/>
</dbReference>
<dbReference type="Proteomes" id="UP000679992">
    <property type="component" value="Unassembled WGS sequence"/>
</dbReference>
<reference evidence="7 8" key="1">
    <citation type="submission" date="2021-03" db="EMBL/GenBank/DDBJ databases">
        <title>Antimicrobial resistance genes in bacteria isolated from Japanese honey, and their potential for conferring macrolide and lincosamide resistance in the American foulbrood pathogen Paenibacillus larvae.</title>
        <authorList>
            <person name="Okamoto M."/>
            <person name="Kumagai M."/>
            <person name="Kanamori H."/>
            <person name="Takamatsu D."/>
        </authorList>
    </citation>
    <scope>NUCLEOTIDE SEQUENCE [LARGE SCALE GENOMIC DNA]</scope>
    <source>
        <strain evidence="7 8">J42TS3</strain>
    </source>
</reference>
<comment type="caution">
    <text evidence="7">The sequence shown here is derived from an EMBL/GenBank/DDBJ whole genome shotgun (WGS) entry which is preliminary data.</text>
</comment>
<dbReference type="Gene3D" id="3.20.20.80">
    <property type="entry name" value="Glycosidases"/>
    <property type="match status" value="1"/>
</dbReference>